<proteinExistence type="predicted"/>
<dbReference type="EMBL" id="CP043473">
    <property type="protein sequence ID" value="QEL55962.1"/>
    <property type="molecule type" value="Genomic_DNA"/>
</dbReference>
<accession>A0A5C1DGT9</accession>
<dbReference type="Proteomes" id="UP000322079">
    <property type="component" value="Chromosome"/>
</dbReference>
<protein>
    <submittedName>
        <fullName evidence="1">DUF4280 domain-containing protein</fullName>
    </submittedName>
</protein>
<dbReference type="KEGG" id="chrm:FYK34_10540"/>
<reference evidence="1 2" key="1">
    <citation type="submission" date="2019-08" db="EMBL/GenBank/DDBJ databases">
        <title>Chromobacterium paludis, a novel bacterium isolated from a Maryland marsh pond.</title>
        <authorList>
            <person name="Blackburn M.B."/>
            <person name="Gundersen-Rindal D.E."/>
        </authorList>
    </citation>
    <scope>NUCLEOTIDE SEQUENCE [LARGE SCALE GENOMIC DNA]</scope>
    <source>
        <strain evidence="2">IIBBL 257-1</strain>
    </source>
</reference>
<dbReference type="AlphaFoldDB" id="A0A5C1DGT9"/>
<evidence type="ECO:0000313" key="1">
    <source>
        <dbReference type="EMBL" id="QEL55962.1"/>
    </source>
</evidence>
<gene>
    <name evidence="1" type="ORF">FYK34_10540</name>
</gene>
<organism evidence="1 2">
    <name type="scientific">Chromobacterium paludis</name>
    <dbReference type="NCBI Taxonomy" id="2605945"/>
    <lineage>
        <taxon>Bacteria</taxon>
        <taxon>Pseudomonadati</taxon>
        <taxon>Pseudomonadota</taxon>
        <taxon>Betaproteobacteria</taxon>
        <taxon>Neisseriales</taxon>
        <taxon>Chromobacteriaceae</taxon>
        <taxon>Chromobacterium</taxon>
    </lineage>
</organism>
<dbReference type="Pfam" id="PF14107">
    <property type="entry name" value="DUF4280"/>
    <property type="match status" value="1"/>
</dbReference>
<dbReference type="InterPro" id="IPR025460">
    <property type="entry name" value="DUF4280"/>
</dbReference>
<evidence type="ECO:0000313" key="2">
    <source>
        <dbReference type="Proteomes" id="UP000322079"/>
    </source>
</evidence>
<name>A0A5C1DGT9_9NEIS</name>
<sequence length="131" mass="13085">MGSPQVCMGAMLQCSFGMAPSSLVVLPANRVMAGGVPAANIMDNAPMLNILPFGMCSSLANPTVAAATAAALGVLTPMPCIPMTTAPWIPGGAPTVLIGGMPALDANSTLMCNWGGAIKISTPGQFTVLIP</sequence>
<dbReference type="RefSeq" id="WP_149296317.1">
    <property type="nucleotide sequence ID" value="NZ_CP043473.1"/>
</dbReference>
<keyword evidence="2" id="KW-1185">Reference proteome</keyword>